<reference evidence="2" key="1">
    <citation type="submission" date="2021-02" db="EMBL/GenBank/DDBJ databases">
        <title>Genome sequence Cadophora malorum strain M34.</title>
        <authorList>
            <person name="Stefanovic E."/>
            <person name="Vu D."/>
            <person name="Scully C."/>
            <person name="Dijksterhuis J."/>
            <person name="Roader J."/>
            <person name="Houbraken J."/>
        </authorList>
    </citation>
    <scope>NUCLEOTIDE SEQUENCE</scope>
    <source>
        <strain evidence="2">M34</strain>
    </source>
</reference>
<comment type="caution">
    <text evidence="2">The sequence shown here is derived from an EMBL/GenBank/DDBJ whole genome shotgun (WGS) entry which is preliminary data.</text>
</comment>
<dbReference type="EMBL" id="JAFJYH010000047">
    <property type="protein sequence ID" value="KAG4422516.1"/>
    <property type="molecule type" value="Genomic_DNA"/>
</dbReference>
<evidence type="ECO:0000256" key="1">
    <source>
        <dbReference type="SAM" id="MobiDB-lite"/>
    </source>
</evidence>
<feature type="compositionally biased region" description="Acidic residues" evidence="1">
    <location>
        <begin position="452"/>
        <end position="464"/>
    </location>
</feature>
<name>A0A8H7WCV8_9HELO</name>
<evidence type="ECO:0000313" key="3">
    <source>
        <dbReference type="Proteomes" id="UP000664132"/>
    </source>
</evidence>
<gene>
    <name evidence="2" type="ORF">IFR04_004285</name>
</gene>
<feature type="region of interest" description="Disordered" evidence="1">
    <location>
        <begin position="444"/>
        <end position="464"/>
    </location>
</feature>
<organism evidence="2 3">
    <name type="scientific">Cadophora malorum</name>
    <dbReference type="NCBI Taxonomy" id="108018"/>
    <lineage>
        <taxon>Eukaryota</taxon>
        <taxon>Fungi</taxon>
        <taxon>Dikarya</taxon>
        <taxon>Ascomycota</taxon>
        <taxon>Pezizomycotina</taxon>
        <taxon>Leotiomycetes</taxon>
        <taxon>Helotiales</taxon>
        <taxon>Ploettnerulaceae</taxon>
        <taxon>Cadophora</taxon>
    </lineage>
</organism>
<keyword evidence="3" id="KW-1185">Reference proteome</keyword>
<proteinExistence type="predicted"/>
<sequence length="464" mass="52797">MSKRSASQELSHDPVLARKFSHLEIKSHCDIPSIQRFALNILENRNLARYVRKVTLTFSYWASYPAKAFPYTTTTDEERKIEKIFQAAIAEQKWEEPDATELLKRLMTTESLGFNKRSSHQLLPDAVVALLLPMLPNIEHWVVGEIDHPPFVRKAVQRAKDGIFGSISVTRLEIRPNLPHSRAACERISWNAFHIYGTLPLLRIMTSKGVGGQGLEDGGGYEVIPRKVSAVREIHLKKCEISGTCVSNIINFSTGLEAFSYQFGGRAGDGGIVGWESPKVAQALTLHRLTMRRMDIDVENQSNGSLQDEMRHWFRELKEREENKAFENVSRDEECPTEALHPEYSKKEVDKWEKVTKSEPYFPNLTHLRIGIKLAGKFAELSGKTLAEWFPATLRELEIVGYRHSETGELAELVRRREESLPNLKVLRGVEEYIECGDQLRSEDDYVTSAASDDELIEDDPDSE</sequence>
<dbReference type="AlphaFoldDB" id="A0A8H7WCV8"/>
<protein>
    <submittedName>
        <fullName evidence="2">Uncharacterized protein</fullName>
    </submittedName>
</protein>
<dbReference type="OrthoDB" id="3437411at2759"/>
<evidence type="ECO:0000313" key="2">
    <source>
        <dbReference type="EMBL" id="KAG4422516.1"/>
    </source>
</evidence>
<accession>A0A8H7WCV8</accession>
<dbReference type="Proteomes" id="UP000664132">
    <property type="component" value="Unassembled WGS sequence"/>
</dbReference>